<keyword evidence="10" id="KW-1185">Reference proteome</keyword>
<evidence type="ECO:0000259" key="8">
    <source>
        <dbReference type="SMART" id="SM00842"/>
    </source>
</evidence>
<sequence length="463" mass="50420">MARNGFFTGLDIGTSSIKVLVAELISGEMNVIGVSNVTSNGVKDGIIVDIEAAAEAIKTAVEQAEEKAGIKIEKVNVGLPANLLQIEPTQGMIPVSSESKEIKDEDVESVVKSALTKSITPEREVISLIPEEFIVDGFQGIRDPRGMMGVRLEMRGLIYTGPTTILHNLRKTVERAGIETENVVITPLAMTKSVLNEGEREFGTTVIDMGGGQTTVASMRAQELQYTNIYPEGGEYVTKDISKVLRTSMQTAESLKFNFGQADISESNEGETVKVDVVGSDEPIEVNERFLSEVISARIRHILDRVKQDLERGRLLDLPGGIILIGGGAILPGIVEVAQDVLGVPVKLHVPNQVGIRNPMFANVISIVEYVGVMSEVDVIAQAAVFGEELLRRKPDDFTSRLDETRPSYTTTAPLPTFGGEESMTNDLQPLPTEEVLQEKQSPNRARPTLTERIRNIFGSMFD</sequence>
<feature type="domain" description="SHS2" evidence="8">
    <location>
        <begin position="7"/>
        <end position="194"/>
    </location>
</feature>
<evidence type="ECO:0000313" key="9">
    <source>
        <dbReference type="EMBL" id="MCS4488569.1"/>
    </source>
</evidence>
<dbReference type="CDD" id="cd24048">
    <property type="entry name" value="ASKHA_NBD_FtsA"/>
    <property type="match status" value="1"/>
</dbReference>
<dbReference type="Pfam" id="PF14450">
    <property type="entry name" value="FtsA"/>
    <property type="match status" value="1"/>
</dbReference>
<evidence type="ECO:0000256" key="7">
    <source>
        <dbReference type="SAM" id="MobiDB-lite"/>
    </source>
</evidence>
<dbReference type="InterPro" id="IPR020823">
    <property type="entry name" value="Cell_div_FtsA"/>
</dbReference>
<dbReference type="SUPFAM" id="SSF53067">
    <property type="entry name" value="Actin-like ATPase domain"/>
    <property type="match status" value="2"/>
</dbReference>
<dbReference type="NCBIfam" id="TIGR01174">
    <property type="entry name" value="ftsA"/>
    <property type="match status" value="1"/>
</dbReference>
<evidence type="ECO:0000256" key="6">
    <source>
        <dbReference type="PIRNR" id="PIRNR003101"/>
    </source>
</evidence>
<dbReference type="Pfam" id="PF02491">
    <property type="entry name" value="SHS2_FTSA"/>
    <property type="match status" value="1"/>
</dbReference>
<dbReference type="EMBL" id="JANUXX010000007">
    <property type="protein sequence ID" value="MCS4488569.1"/>
    <property type="molecule type" value="Genomic_DNA"/>
</dbReference>
<comment type="function">
    <text evidence="5 6">Cell division protein that is involved in the assembly of the Z ring. May serve as a membrane anchor for the Z ring.</text>
</comment>
<dbReference type="GO" id="GO:0051301">
    <property type="term" value="P:cell division"/>
    <property type="evidence" value="ECO:0007669"/>
    <property type="project" value="UniProtKB-KW"/>
</dbReference>
<evidence type="ECO:0000256" key="4">
    <source>
        <dbReference type="ARBA" id="ARBA00023306"/>
    </source>
</evidence>
<gene>
    <name evidence="5 9" type="primary">ftsA</name>
    <name evidence="9" type="ORF">NXS10_06310</name>
</gene>
<evidence type="ECO:0000256" key="1">
    <source>
        <dbReference type="ARBA" id="ARBA00022475"/>
    </source>
</evidence>
<evidence type="ECO:0000256" key="2">
    <source>
        <dbReference type="ARBA" id="ARBA00022618"/>
    </source>
</evidence>
<organism evidence="9 10">
    <name type="scientific">Streptococcus sciuri</name>
    <dbReference type="NCBI Taxonomy" id="2973939"/>
    <lineage>
        <taxon>Bacteria</taxon>
        <taxon>Bacillati</taxon>
        <taxon>Bacillota</taxon>
        <taxon>Bacilli</taxon>
        <taxon>Lactobacillales</taxon>
        <taxon>Streptococcaceae</taxon>
        <taxon>Streptococcus</taxon>
    </lineage>
</organism>
<dbReference type="InterPro" id="IPR043129">
    <property type="entry name" value="ATPase_NBD"/>
</dbReference>
<evidence type="ECO:0000256" key="5">
    <source>
        <dbReference type="HAMAP-Rule" id="MF_02033"/>
    </source>
</evidence>
<dbReference type="Proteomes" id="UP001206548">
    <property type="component" value="Unassembled WGS sequence"/>
</dbReference>
<dbReference type="SMART" id="SM00842">
    <property type="entry name" value="FtsA"/>
    <property type="match status" value="1"/>
</dbReference>
<name>A0ABT2F829_9STRE</name>
<dbReference type="Gene3D" id="3.30.420.40">
    <property type="match status" value="2"/>
</dbReference>
<dbReference type="InterPro" id="IPR050696">
    <property type="entry name" value="FtsA/MreB"/>
</dbReference>
<comment type="similarity">
    <text evidence="5 6">Belongs to the FtsA/MreB family.</text>
</comment>
<keyword evidence="1 5" id="KW-1003">Cell membrane</keyword>
<proteinExistence type="inferred from homology"/>
<keyword evidence="3 5" id="KW-0472">Membrane</keyword>
<dbReference type="Gene3D" id="3.30.1490.110">
    <property type="match status" value="1"/>
</dbReference>
<dbReference type="Pfam" id="PF11983">
    <property type="entry name" value="FtsA_C"/>
    <property type="match status" value="1"/>
</dbReference>
<comment type="subcellular location">
    <subcellularLocation>
        <location evidence="5">Cell membrane</location>
        <topology evidence="5">Peripheral membrane protein</topology>
        <orientation evidence="5">Cytoplasmic side</orientation>
    </subcellularLocation>
    <text evidence="5">Localizes to the Z ring in an FtsZ-dependent manner. Targeted to the membrane through a conserved C-terminal amphipathic helix.</text>
</comment>
<dbReference type="PANTHER" id="PTHR32432">
    <property type="entry name" value="CELL DIVISION PROTEIN FTSA-RELATED"/>
    <property type="match status" value="1"/>
</dbReference>
<keyword evidence="4 5" id="KW-0131">Cell cycle</keyword>
<keyword evidence="2 5" id="KW-0132">Cell division</keyword>
<feature type="region of interest" description="Disordered" evidence="7">
    <location>
        <begin position="399"/>
        <end position="425"/>
    </location>
</feature>
<comment type="subunit">
    <text evidence="5">Self-interacts. Interacts with FtsZ.</text>
</comment>
<evidence type="ECO:0000256" key="3">
    <source>
        <dbReference type="ARBA" id="ARBA00023136"/>
    </source>
</evidence>
<protein>
    <recommendedName>
        <fullName evidence="5 6">Cell division protein FtsA</fullName>
    </recommendedName>
</protein>
<dbReference type="PIRSF" id="PIRSF003101">
    <property type="entry name" value="FtsA"/>
    <property type="match status" value="1"/>
</dbReference>
<dbReference type="InterPro" id="IPR003494">
    <property type="entry name" value="SHS2_FtsA"/>
</dbReference>
<dbReference type="PANTHER" id="PTHR32432:SF4">
    <property type="entry name" value="CELL DIVISION PROTEIN FTSA"/>
    <property type="match status" value="1"/>
</dbReference>
<reference evidence="9 10" key="1">
    <citation type="journal article" date="2023" name="Int. J. Syst. Evol. Microbiol.">
        <title>Streptococcus sciuri sp. nov., Staphylococcus marylandisciuri sp. nov. and Staphylococcus americanisciuri sp. nov., isolated from faeces of eastern grey squirrel (Sciurus carolinensis).</title>
        <authorList>
            <person name="Volokhov D.V."/>
            <person name="Zagorodnyaya T.A."/>
            <person name="Furtak V.A."/>
            <person name="Nattanmai G."/>
            <person name="Randall L."/>
            <person name="Jose S."/>
            <person name="Gao Y."/>
            <person name="Eisenberg T."/>
            <person name="Delmonte P."/>
            <person name="Blom J."/>
            <person name="Mitchell K.K."/>
        </authorList>
    </citation>
    <scope>NUCLEOTIDE SEQUENCE [LARGE SCALE GENOMIC DNA]</scope>
    <source>
        <strain evidence="9 10">SQ9-PEA</strain>
    </source>
</reference>
<comment type="caution">
    <text evidence="9">The sequence shown here is derived from an EMBL/GenBank/DDBJ whole genome shotgun (WGS) entry which is preliminary data.</text>
</comment>
<evidence type="ECO:0000313" key="10">
    <source>
        <dbReference type="Proteomes" id="UP001206548"/>
    </source>
</evidence>
<accession>A0ABT2F829</accession>
<dbReference type="HAMAP" id="MF_02033">
    <property type="entry name" value="FtsA"/>
    <property type="match status" value="1"/>
</dbReference>
<dbReference type="InterPro" id="IPR021873">
    <property type="entry name" value="FtsA_C"/>
</dbReference>